<evidence type="ECO:0008006" key="3">
    <source>
        <dbReference type="Google" id="ProtNLM"/>
    </source>
</evidence>
<name>A0AAW1PG98_9CHLO</name>
<organism evidence="1 2">
    <name type="scientific">Symbiochloris irregularis</name>
    <dbReference type="NCBI Taxonomy" id="706552"/>
    <lineage>
        <taxon>Eukaryota</taxon>
        <taxon>Viridiplantae</taxon>
        <taxon>Chlorophyta</taxon>
        <taxon>core chlorophytes</taxon>
        <taxon>Trebouxiophyceae</taxon>
        <taxon>Trebouxiales</taxon>
        <taxon>Trebouxiaceae</taxon>
        <taxon>Symbiochloris</taxon>
    </lineage>
</organism>
<gene>
    <name evidence="1" type="ORF">WJX73_001374</name>
</gene>
<dbReference type="EMBL" id="JALJOQ010000033">
    <property type="protein sequence ID" value="KAK9807158.1"/>
    <property type="molecule type" value="Genomic_DNA"/>
</dbReference>
<accession>A0AAW1PG98</accession>
<evidence type="ECO:0000313" key="1">
    <source>
        <dbReference type="EMBL" id="KAK9807158.1"/>
    </source>
</evidence>
<evidence type="ECO:0000313" key="2">
    <source>
        <dbReference type="Proteomes" id="UP001465755"/>
    </source>
</evidence>
<keyword evidence="2" id="KW-1185">Reference proteome</keyword>
<sequence length="142" mass="15747">MLWQGFALSLNFRSLLSPRSVWRPAARLASGLAKSRSSAVFLAVCCLGFRGKANVRFCRRFLLLLQCLDSMLSGNCPQIQHIPLWYTAAITAILLQSIRLGCLLCCELVAMPLQSLDAVPQKLQDQHSGSDRRPRLAAASRF</sequence>
<dbReference type="Proteomes" id="UP001465755">
    <property type="component" value="Unassembled WGS sequence"/>
</dbReference>
<reference evidence="1 2" key="1">
    <citation type="journal article" date="2024" name="Nat. Commun.">
        <title>Phylogenomics reveals the evolutionary origins of lichenization in chlorophyte algae.</title>
        <authorList>
            <person name="Puginier C."/>
            <person name="Libourel C."/>
            <person name="Otte J."/>
            <person name="Skaloud P."/>
            <person name="Haon M."/>
            <person name="Grisel S."/>
            <person name="Petersen M."/>
            <person name="Berrin J.G."/>
            <person name="Delaux P.M."/>
            <person name="Dal Grande F."/>
            <person name="Keller J."/>
        </authorList>
    </citation>
    <scope>NUCLEOTIDE SEQUENCE [LARGE SCALE GENOMIC DNA]</scope>
    <source>
        <strain evidence="1 2">SAG 2036</strain>
    </source>
</reference>
<comment type="caution">
    <text evidence="1">The sequence shown here is derived from an EMBL/GenBank/DDBJ whole genome shotgun (WGS) entry which is preliminary data.</text>
</comment>
<protein>
    <recommendedName>
        <fullName evidence="3">Secreted protein</fullName>
    </recommendedName>
</protein>
<dbReference type="AlphaFoldDB" id="A0AAW1PG98"/>
<proteinExistence type="predicted"/>